<dbReference type="PANTHER" id="PTHR28630:SF3">
    <property type="entry name" value="PEROXIREDOXIN-LIKE 2C"/>
    <property type="match status" value="1"/>
</dbReference>
<sequence>MSVPTVKGSDGTPIPISSIWEGRKIVLIFLRQLGCRFCRQQIAEINSSNLHSRLLSHDVHLVCISLGSPSKIPAWLNLTKYKGEIYVDDTTSGDPSVDQIGSESYGVFKLKRGVDVLRLDDVEAKKNADEVNFKYPDMIEIADKSNELIIWPGDVFQTGGAFVLGPGNVCDYTFRSRWAGDHVDLEKIFVLATGVEEGREVVYESTENWFSLMRNDRRLTVSFAGNVVQQTWFQNGANRVVKFFGTRRGVALGLGVGAFGVGKGWGKKDVASSLLIGASVSTFYLGFRALLIFALQPRVKYLDAQNDVILLTPIDIDKKVLESGLPECDCGATMATMPMLGLREAGEVVDKPTGFSRSRSETWSAELGQSNEFQSTLCYVREFLGKPHPAVGRGGPVCPFVPTSLKKNSIYMSVIRTNSIPNLSLDTDAKTDQIRSILVKLLKDFVPVFEKLEPSKGKLRQFKAVILIFPDIKPSEAHDIIDAVQVQAKEFFVERGLMCGEFHETNNASGLRNENFYPLRTPLPCLAIRHMVPGDIAFMTLDDYPVKMRVKLLKGFLEVFGDEDKPQVKEAREKLEETLREIGEGKLKDGDGDGDGVGGI</sequence>
<dbReference type="InterPro" id="IPR049240">
    <property type="entry name" value="DUF6875"/>
</dbReference>
<feature type="compositionally biased region" description="Basic and acidic residues" evidence="1">
    <location>
        <begin position="581"/>
        <end position="591"/>
    </location>
</feature>
<dbReference type="AlphaFoldDB" id="A0A9W6ZXL9"/>
<dbReference type="Pfam" id="PF21780">
    <property type="entry name" value="DUF6875"/>
    <property type="match status" value="1"/>
</dbReference>
<dbReference type="Pfam" id="PF13911">
    <property type="entry name" value="AhpC-TSA_2"/>
    <property type="match status" value="1"/>
</dbReference>
<dbReference type="InterPro" id="IPR032801">
    <property type="entry name" value="PXL2A/B/C"/>
</dbReference>
<dbReference type="InterPro" id="IPR036249">
    <property type="entry name" value="Thioredoxin-like_sf"/>
</dbReference>
<evidence type="ECO:0000259" key="2">
    <source>
        <dbReference type="Pfam" id="PF21780"/>
    </source>
</evidence>
<organism evidence="3 4">
    <name type="scientific">Triparma laevis f. longispina</name>
    <dbReference type="NCBI Taxonomy" id="1714387"/>
    <lineage>
        <taxon>Eukaryota</taxon>
        <taxon>Sar</taxon>
        <taxon>Stramenopiles</taxon>
        <taxon>Ochrophyta</taxon>
        <taxon>Bolidophyceae</taxon>
        <taxon>Parmales</taxon>
        <taxon>Triparmaceae</taxon>
        <taxon>Triparma</taxon>
    </lineage>
</organism>
<accession>A0A9W6ZXL9</accession>
<reference evidence="4" key="1">
    <citation type="journal article" date="2023" name="Commun. Biol.">
        <title>Genome analysis of Parmales, the sister group of diatoms, reveals the evolutionary specialization of diatoms from phago-mixotrophs to photoautotrophs.</title>
        <authorList>
            <person name="Ban H."/>
            <person name="Sato S."/>
            <person name="Yoshikawa S."/>
            <person name="Yamada K."/>
            <person name="Nakamura Y."/>
            <person name="Ichinomiya M."/>
            <person name="Sato N."/>
            <person name="Blanc-Mathieu R."/>
            <person name="Endo H."/>
            <person name="Kuwata A."/>
            <person name="Ogata H."/>
        </authorList>
    </citation>
    <scope>NUCLEOTIDE SEQUENCE [LARGE SCALE GENOMIC DNA]</scope>
    <source>
        <strain evidence="4">NIES 3700</strain>
    </source>
</reference>
<evidence type="ECO:0000313" key="4">
    <source>
        <dbReference type="Proteomes" id="UP001165122"/>
    </source>
</evidence>
<keyword evidence="4" id="KW-1185">Reference proteome</keyword>
<dbReference type="Gene3D" id="3.40.30.10">
    <property type="entry name" value="Glutaredoxin"/>
    <property type="match status" value="1"/>
</dbReference>
<proteinExistence type="predicted"/>
<dbReference type="SUPFAM" id="SSF52833">
    <property type="entry name" value="Thioredoxin-like"/>
    <property type="match status" value="1"/>
</dbReference>
<dbReference type="OrthoDB" id="40334at2759"/>
<protein>
    <recommendedName>
        <fullName evidence="2">DUF6875 domain-containing protein</fullName>
    </recommendedName>
</protein>
<dbReference type="EMBL" id="BRXW01000482">
    <property type="protein sequence ID" value="GMH58875.1"/>
    <property type="molecule type" value="Genomic_DNA"/>
</dbReference>
<dbReference type="PANTHER" id="PTHR28630">
    <property type="match status" value="1"/>
</dbReference>
<evidence type="ECO:0000313" key="3">
    <source>
        <dbReference type="EMBL" id="GMH58875.1"/>
    </source>
</evidence>
<feature type="region of interest" description="Disordered" evidence="1">
    <location>
        <begin position="581"/>
        <end position="600"/>
    </location>
</feature>
<name>A0A9W6ZXL9_9STRA</name>
<comment type="caution">
    <text evidence="3">The sequence shown here is derived from an EMBL/GenBank/DDBJ whole genome shotgun (WGS) entry which is preliminary data.</text>
</comment>
<feature type="domain" description="DUF6875" evidence="2">
    <location>
        <begin position="378"/>
        <end position="567"/>
    </location>
</feature>
<gene>
    <name evidence="3" type="ORF">TrLO_g8006</name>
</gene>
<dbReference type="Proteomes" id="UP001165122">
    <property type="component" value="Unassembled WGS sequence"/>
</dbReference>
<evidence type="ECO:0000256" key="1">
    <source>
        <dbReference type="SAM" id="MobiDB-lite"/>
    </source>
</evidence>